<name>A0AAE4I4W7_9ENTE</name>
<feature type="region of interest" description="Disordered" evidence="1">
    <location>
        <begin position="44"/>
        <end position="67"/>
    </location>
</feature>
<dbReference type="EMBL" id="JARQAI010000018">
    <property type="protein sequence ID" value="MDT2737666.1"/>
    <property type="molecule type" value="Genomic_DNA"/>
</dbReference>
<evidence type="ECO:0000313" key="2">
    <source>
        <dbReference type="EMBL" id="MDT2737666.1"/>
    </source>
</evidence>
<organism evidence="2 3">
    <name type="scientific">Enterococcus pseudoavium</name>
    <dbReference type="NCBI Taxonomy" id="44007"/>
    <lineage>
        <taxon>Bacteria</taxon>
        <taxon>Bacillati</taxon>
        <taxon>Bacillota</taxon>
        <taxon>Bacilli</taxon>
        <taxon>Lactobacillales</taxon>
        <taxon>Enterococcaceae</taxon>
        <taxon>Enterococcus</taxon>
    </lineage>
</organism>
<accession>A0AAE4I4W7</accession>
<dbReference type="AlphaFoldDB" id="A0AAE4I4W7"/>
<proteinExistence type="predicted"/>
<dbReference type="Proteomes" id="UP001180842">
    <property type="component" value="Unassembled WGS sequence"/>
</dbReference>
<comment type="caution">
    <text evidence="2">The sequence shown here is derived from an EMBL/GenBank/DDBJ whole genome shotgun (WGS) entry which is preliminary data.</text>
</comment>
<sequence length="145" mass="16371">MTIEMRELRGDDLFTLFAIVGKLDIKDEFIKIFEKDVEASPKVVPLDHEAKKPTKAEQAKIDKANAKAEKEVEKRGMEMMAGMLQKVMINLKVVKHEINELLAELTGEDVTTIQGLGLKDYTKLLVDFFKKPELGDFFSSIASLL</sequence>
<evidence type="ECO:0000313" key="3">
    <source>
        <dbReference type="Proteomes" id="UP001180842"/>
    </source>
</evidence>
<evidence type="ECO:0000256" key="1">
    <source>
        <dbReference type="SAM" id="MobiDB-lite"/>
    </source>
</evidence>
<dbReference type="RefSeq" id="WP_311797294.1">
    <property type="nucleotide sequence ID" value="NZ_JARQAI010000018.1"/>
</dbReference>
<gene>
    <name evidence="2" type="ORF">P7H00_11145</name>
</gene>
<reference evidence="2" key="1">
    <citation type="submission" date="2023-03" db="EMBL/GenBank/DDBJ databases">
        <authorList>
            <person name="Shen W."/>
            <person name="Cai J."/>
        </authorList>
    </citation>
    <scope>NUCLEOTIDE SEQUENCE</scope>
    <source>
        <strain evidence="2">P69-2</strain>
    </source>
</reference>
<protein>
    <submittedName>
        <fullName evidence="2">Uncharacterized protein</fullName>
    </submittedName>
</protein>